<dbReference type="KEGG" id="sesp:BN6_47870"/>
<dbReference type="InterPro" id="IPR025110">
    <property type="entry name" value="AMP-bd_C"/>
</dbReference>
<dbReference type="Pfam" id="PF13193">
    <property type="entry name" value="AMP-binding_C"/>
    <property type="match status" value="1"/>
</dbReference>
<dbReference type="Gene3D" id="3.40.50.12780">
    <property type="entry name" value="N-terminal domain of ligase-like"/>
    <property type="match status" value="1"/>
</dbReference>
<dbReference type="SUPFAM" id="SSF56801">
    <property type="entry name" value="Acetyl-CoA synthetase-like"/>
    <property type="match status" value="1"/>
</dbReference>
<evidence type="ECO:0000259" key="2">
    <source>
        <dbReference type="Pfam" id="PF13193"/>
    </source>
</evidence>
<dbReference type="InterPro" id="IPR000873">
    <property type="entry name" value="AMP-dep_synth/lig_dom"/>
</dbReference>
<dbReference type="PANTHER" id="PTHR45527:SF1">
    <property type="entry name" value="FATTY ACID SYNTHASE"/>
    <property type="match status" value="1"/>
</dbReference>
<accession>K0K3B5</accession>
<dbReference type="PANTHER" id="PTHR45527">
    <property type="entry name" value="NONRIBOSOMAL PEPTIDE SYNTHETASE"/>
    <property type="match status" value="1"/>
</dbReference>
<dbReference type="GO" id="GO:0031177">
    <property type="term" value="F:phosphopantetheine binding"/>
    <property type="evidence" value="ECO:0007669"/>
    <property type="project" value="TreeGrafter"/>
</dbReference>
<gene>
    <name evidence="3" type="primary">nrps10-a6</name>
    <name evidence="3" type="ordered locus">BN6_47870</name>
</gene>
<dbReference type="PROSITE" id="PS00455">
    <property type="entry name" value="AMP_BINDING"/>
    <property type="match status" value="1"/>
</dbReference>
<organism evidence="3 4">
    <name type="scientific">Saccharothrix espanaensis (strain ATCC 51144 / DSM 44229 / JCM 9112 / NBRC 15066 / NRRL 15764)</name>
    <dbReference type="NCBI Taxonomy" id="1179773"/>
    <lineage>
        <taxon>Bacteria</taxon>
        <taxon>Bacillati</taxon>
        <taxon>Actinomycetota</taxon>
        <taxon>Actinomycetes</taxon>
        <taxon>Pseudonocardiales</taxon>
        <taxon>Pseudonocardiaceae</taxon>
        <taxon>Saccharothrix</taxon>
    </lineage>
</organism>
<evidence type="ECO:0000313" key="4">
    <source>
        <dbReference type="Proteomes" id="UP000006281"/>
    </source>
</evidence>
<proteinExistence type="predicted"/>
<dbReference type="InterPro" id="IPR045851">
    <property type="entry name" value="AMP-bd_C_sf"/>
</dbReference>
<name>K0K3B5_SACES</name>
<dbReference type="EMBL" id="HE804045">
    <property type="protein sequence ID" value="CCH32062.1"/>
    <property type="molecule type" value="Genomic_DNA"/>
</dbReference>
<reference evidence="3 4" key="1">
    <citation type="journal article" date="2012" name="BMC Genomics">
        <title>Complete genome sequence of Saccharothrix espanaensis DSM 44229T and comparison to the other completely sequenced Pseudonocardiaceae.</title>
        <authorList>
            <person name="Strobel T."/>
            <person name="Al-Dilaimi A."/>
            <person name="Blom J."/>
            <person name="Gessner A."/>
            <person name="Kalinowski J."/>
            <person name="Luzhetska M."/>
            <person name="Puhler A."/>
            <person name="Szczepanowski R."/>
            <person name="Bechthold A."/>
            <person name="Ruckert C."/>
        </authorList>
    </citation>
    <scope>NUCLEOTIDE SEQUENCE [LARGE SCALE GENOMIC DNA]</scope>
    <source>
        <strain evidence="4">ATCC 51144 / DSM 44229 / JCM 9112 / NBRC 15066 / NRRL 15764</strain>
    </source>
</reference>
<dbReference type="InterPro" id="IPR020845">
    <property type="entry name" value="AMP-binding_CS"/>
</dbReference>
<dbReference type="PATRIC" id="fig|1179773.3.peg.4797"/>
<feature type="domain" description="AMP-binding enzyme C-terminal" evidence="2">
    <location>
        <begin position="402"/>
        <end position="473"/>
    </location>
</feature>
<dbReference type="GO" id="GO:0044550">
    <property type="term" value="P:secondary metabolite biosynthetic process"/>
    <property type="evidence" value="ECO:0007669"/>
    <property type="project" value="TreeGrafter"/>
</dbReference>
<dbReference type="InterPro" id="IPR042099">
    <property type="entry name" value="ANL_N_sf"/>
</dbReference>
<dbReference type="STRING" id="1179773.BN6_47870"/>
<dbReference type="Pfam" id="PF00501">
    <property type="entry name" value="AMP-binding"/>
    <property type="match status" value="1"/>
</dbReference>
<feature type="domain" description="AMP-dependent synthetase/ligase" evidence="1">
    <location>
        <begin position="5"/>
        <end position="335"/>
    </location>
</feature>
<dbReference type="Gene3D" id="3.30.300.30">
    <property type="match status" value="1"/>
</dbReference>
<dbReference type="GO" id="GO:0005737">
    <property type="term" value="C:cytoplasm"/>
    <property type="evidence" value="ECO:0007669"/>
    <property type="project" value="TreeGrafter"/>
</dbReference>
<dbReference type="GO" id="GO:0043041">
    <property type="term" value="P:amino acid activation for nonribosomal peptide biosynthetic process"/>
    <property type="evidence" value="ECO:0007669"/>
    <property type="project" value="TreeGrafter"/>
</dbReference>
<dbReference type="eggNOG" id="COG1020">
    <property type="taxonomic scope" value="Bacteria"/>
</dbReference>
<dbReference type="Proteomes" id="UP000006281">
    <property type="component" value="Chromosome"/>
</dbReference>
<sequence length="484" mass="53333">MEIGSRRWTYAELEERALALAKAITAVPGPTPTRIALVSTKKFTAYAGWLAIQRVGAGVLPLNPEYPRDRNLDIAQRAGVTIALVDPGADVFAALPKRFRPTVIGLDATGDGALPDVPADPELEAYVLFTSGSTGQPKGVPILQRGIAPYVGYNIGRYEVDEDSRLSQVFGLTFDASTFDMFVTWGAGATLVVPDKEDLYRPVDFIVRNRLTHWFSVPSVIRVAEQVGNLPRGQATTLRHSLFGAEPVTVQDADMWHEVAPRSRFHNLYGPTEVTITCTEYEVPFADRDAWARGATVPIGRMYPMSEGVVLGEDGRPAQDGELCLRGPQRFDGYLDPRENAGRFVRYEEGSVAVPHDGTSPPTRDLWYRTGDRIRWEGTEMVHRGRLDHQVKIMGHRVELGEVEAALYRHPDIVAAGVVAVTEAGETRLWAGYTGTPLPGPDLDLWLRAQVPAHMVPDRVRHLDTLPLNDNGKTDRTKLAEVLG</sequence>
<evidence type="ECO:0000313" key="3">
    <source>
        <dbReference type="EMBL" id="CCH32062.1"/>
    </source>
</evidence>
<dbReference type="AlphaFoldDB" id="K0K3B5"/>
<dbReference type="HOGENOM" id="CLU_000022_2_12_11"/>
<keyword evidence="4" id="KW-1185">Reference proteome</keyword>
<evidence type="ECO:0000259" key="1">
    <source>
        <dbReference type="Pfam" id="PF00501"/>
    </source>
</evidence>
<protein>
    <submittedName>
        <fullName evidence="3">Amino acid adenylation domain-containing protein</fullName>
    </submittedName>
</protein>